<reference evidence="1" key="1">
    <citation type="journal article" date="2021" name="bioRxiv">
        <title>Whole Genome Assembly and Annotation of Northern Wild Rice, Zizania palustris L., Supports a Whole Genome Duplication in the Zizania Genus.</title>
        <authorList>
            <person name="Haas M."/>
            <person name="Kono T."/>
            <person name="Macchietto M."/>
            <person name="Millas R."/>
            <person name="McGilp L."/>
            <person name="Shao M."/>
            <person name="Duquette J."/>
            <person name="Hirsch C.N."/>
            <person name="Kimball J."/>
        </authorList>
    </citation>
    <scope>NUCLEOTIDE SEQUENCE</scope>
    <source>
        <tissue evidence="1">Fresh leaf tissue</tissue>
    </source>
</reference>
<comment type="caution">
    <text evidence="1">The sequence shown here is derived from an EMBL/GenBank/DDBJ whole genome shotgun (WGS) entry which is preliminary data.</text>
</comment>
<proteinExistence type="predicted"/>
<sequence>MIHYRNVTIGDYAQADTRPGDLALPLPARYLPLHRTTTSITLPAVASMPPPQTAKDNPSSRFHLDIVCAKKIATLLSLPLSRHRAHSVGTPQAHPPRWRHSRLAISVAYIP</sequence>
<accession>A0A8J5TEM9</accession>
<evidence type="ECO:0000313" key="2">
    <source>
        <dbReference type="Proteomes" id="UP000729402"/>
    </source>
</evidence>
<evidence type="ECO:0000313" key="1">
    <source>
        <dbReference type="EMBL" id="KAG8082030.1"/>
    </source>
</evidence>
<dbReference type="EMBL" id="JAAALK010000086">
    <property type="protein sequence ID" value="KAG8082030.1"/>
    <property type="molecule type" value="Genomic_DNA"/>
</dbReference>
<gene>
    <name evidence="1" type="ORF">GUJ93_ZPchr0014g47688</name>
</gene>
<organism evidence="1 2">
    <name type="scientific">Zizania palustris</name>
    <name type="common">Northern wild rice</name>
    <dbReference type="NCBI Taxonomy" id="103762"/>
    <lineage>
        <taxon>Eukaryota</taxon>
        <taxon>Viridiplantae</taxon>
        <taxon>Streptophyta</taxon>
        <taxon>Embryophyta</taxon>
        <taxon>Tracheophyta</taxon>
        <taxon>Spermatophyta</taxon>
        <taxon>Magnoliopsida</taxon>
        <taxon>Liliopsida</taxon>
        <taxon>Poales</taxon>
        <taxon>Poaceae</taxon>
        <taxon>BOP clade</taxon>
        <taxon>Oryzoideae</taxon>
        <taxon>Oryzeae</taxon>
        <taxon>Zizaniinae</taxon>
        <taxon>Zizania</taxon>
    </lineage>
</organism>
<keyword evidence="2" id="KW-1185">Reference proteome</keyword>
<protein>
    <submittedName>
        <fullName evidence="1">Uncharacterized protein</fullName>
    </submittedName>
</protein>
<name>A0A8J5TEM9_ZIZPA</name>
<dbReference type="AlphaFoldDB" id="A0A8J5TEM9"/>
<dbReference type="Proteomes" id="UP000729402">
    <property type="component" value="Unassembled WGS sequence"/>
</dbReference>
<reference evidence="1" key="2">
    <citation type="submission" date="2021-02" db="EMBL/GenBank/DDBJ databases">
        <authorList>
            <person name="Kimball J.A."/>
            <person name="Haas M.W."/>
            <person name="Macchietto M."/>
            <person name="Kono T."/>
            <person name="Duquette J."/>
            <person name="Shao M."/>
        </authorList>
    </citation>
    <scope>NUCLEOTIDE SEQUENCE</scope>
    <source>
        <tissue evidence="1">Fresh leaf tissue</tissue>
    </source>
</reference>